<dbReference type="Pfam" id="PF03398">
    <property type="entry name" value="Ist1"/>
    <property type="match status" value="1"/>
</dbReference>
<sequence length="257" mass="28269">MQPWNAGRSKVQIKLSIQRLRTLQEKKLALAKKARRDIADLVAKSRTETAKLRVEGLIQDDIYVELLELLELYSETLQARFGLLDQSIGENPDPSIADAVCAIVYAAPRTELKELHVLREILMHKFGRNFSLSLQPSDPPPACVPPRILSKLAIYTPPSELVDAYLSEIARGYGVAYAPLSKEDIPPLEDDDDDGNGSGSGGEGQKDEGLKVEGTEERTPAPAIAEKSAAPRGPVVVKKPTPEDELAARFERLKSHR</sequence>
<dbReference type="InterPro" id="IPR005061">
    <property type="entry name" value="Ist1"/>
</dbReference>
<evidence type="ECO:0000256" key="2">
    <source>
        <dbReference type="SAM" id="MobiDB-lite"/>
    </source>
</evidence>
<dbReference type="EMBL" id="AP028218">
    <property type="protein sequence ID" value="BEI94439.1"/>
    <property type="molecule type" value="Genomic_DNA"/>
</dbReference>
<evidence type="ECO:0000313" key="3">
    <source>
        <dbReference type="EMBL" id="BEI94439.1"/>
    </source>
</evidence>
<feature type="compositionally biased region" description="Basic and acidic residues" evidence="2">
    <location>
        <begin position="204"/>
        <end position="219"/>
    </location>
</feature>
<keyword evidence="4" id="KW-1185">Reference proteome</keyword>
<comment type="similarity">
    <text evidence="1">Belongs to the IST1 family.</text>
</comment>
<dbReference type="RefSeq" id="XP_060459704.1">
    <property type="nucleotide sequence ID" value="XM_060603407.1"/>
</dbReference>
<reference evidence="3" key="1">
    <citation type="journal article" date="2023" name="BMC Genomics">
        <title>Chromosome-level genome assemblies of Cutaneotrichosporon spp. (Trichosporonales, Basidiomycota) reveal imbalanced evolution between nucleotide sequences and chromosome synteny.</title>
        <authorList>
            <person name="Kobayashi Y."/>
            <person name="Kayamori A."/>
            <person name="Aoki K."/>
            <person name="Shiwa Y."/>
            <person name="Matsutani M."/>
            <person name="Fujita N."/>
            <person name="Sugita T."/>
            <person name="Iwasaki W."/>
            <person name="Tanaka N."/>
            <person name="Takashima M."/>
        </authorList>
    </citation>
    <scope>NUCLEOTIDE SEQUENCE</scope>
    <source>
        <strain evidence="3">HIS019</strain>
    </source>
</reference>
<accession>A0AA48QY97</accession>
<dbReference type="GO" id="GO:0015031">
    <property type="term" value="P:protein transport"/>
    <property type="evidence" value="ECO:0007669"/>
    <property type="project" value="InterPro"/>
</dbReference>
<dbReference type="Proteomes" id="UP001233271">
    <property type="component" value="Chromosome 7a"/>
</dbReference>
<evidence type="ECO:0000313" key="4">
    <source>
        <dbReference type="Proteomes" id="UP001233271"/>
    </source>
</evidence>
<dbReference type="GeneID" id="85498309"/>
<dbReference type="AlphaFoldDB" id="A0AA48QY97"/>
<organism evidence="3 4">
    <name type="scientific">Cutaneotrichosporon cavernicola</name>
    <dbReference type="NCBI Taxonomy" id="279322"/>
    <lineage>
        <taxon>Eukaryota</taxon>
        <taxon>Fungi</taxon>
        <taxon>Dikarya</taxon>
        <taxon>Basidiomycota</taxon>
        <taxon>Agaricomycotina</taxon>
        <taxon>Tremellomycetes</taxon>
        <taxon>Trichosporonales</taxon>
        <taxon>Trichosporonaceae</taxon>
        <taxon>Cutaneotrichosporon</taxon>
    </lineage>
</organism>
<gene>
    <name evidence="3" type="primary">IST1</name>
    <name evidence="3" type="ORF">CcaverHIS019_0700110</name>
</gene>
<dbReference type="FunFam" id="1.20.1260.60:FF:000002">
    <property type="entry name" value="Vacuolar protein sorting-associated protein IST1"/>
    <property type="match status" value="1"/>
</dbReference>
<name>A0AA48QY97_9TREE</name>
<evidence type="ECO:0000256" key="1">
    <source>
        <dbReference type="ARBA" id="ARBA00005536"/>
    </source>
</evidence>
<dbReference type="PANTHER" id="PTHR12161:SF5">
    <property type="entry name" value="IST1 HOMOLOG"/>
    <property type="match status" value="1"/>
</dbReference>
<dbReference type="PANTHER" id="PTHR12161">
    <property type="entry name" value="IST1 FAMILY MEMBER"/>
    <property type="match status" value="1"/>
</dbReference>
<feature type="compositionally biased region" description="Acidic residues" evidence="2">
    <location>
        <begin position="186"/>
        <end position="195"/>
    </location>
</feature>
<dbReference type="InterPro" id="IPR042277">
    <property type="entry name" value="IST1-like"/>
</dbReference>
<proteinExistence type="inferred from homology"/>
<dbReference type="KEGG" id="ccac:CcaHIS019_0700110"/>
<feature type="region of interest" description="Disordered" evidence="2">
    <location>
        <begin position="182"/>
        <end position="243"/>
    </location>
</feature>
<evidence type="ECO:0008006" key="5">
    <source>
        <dbReference type="Google" id="ProtNLM"/>
    </source>
</evidence>
<dbReference type="Gene3D" id="1.20.1260.60">
    <property type="entry name" value="Vacuolar protein sorting-associated protein Ist1"/>
    <property type="match status" value="1"/>
</dbReference>
<protein>
    <recommendedName>
        <fullName evidence="5">DUF292-domain-containing protein</fullName>
    </recommendedName>
</protein>